<evidence type="ECO:0000256" key="2">
    <source>
        <dbReference type="ARBA" id="ARBA00022759"/>
    </source>
</evidence>
<keyword evidence="3 6" id="KW-0227">DNA damage</keyword>
<comment type="function">
    <text evidence="6">May nick specific sequences that contain T:G mispairs resulting from m5C-deamination.</text>
</comment>
<reference evidence="7 8" key="1">
    <citation type="submission" date="2023-07" db="EMBL/GenBank/DDBJ databases">
        <title>Genomic Encyclopedia of Type Strains, Phase IV (KMG-IV): sequencing the most valuable type-strain genomes for metagenomic binning, comparative biology and taxonomic classification.</title>
        <authorList>
            <person name="Goeker M."/>
        </authorList>
    </citation>
    <scope>NUCLEOTIDE SEQUENCE [LARGE SCALE GENOMIC DNA]</scope>
    <source>
        <strain evidence="7 8">DSM 2457</strain>
    </source>
</reference>
<dbReference type="Gene3D" id="3.40.960.10">
    <property type="entry name" value="VSR Endonuclease"/>
    <property type="match status" value="1"/>
</dbReference>
<dbReference type="CDD" id="cd00221">
    <property type="entry name" value="Vsr"/>
    <property type="match status" value="1"/>
</dbReference>
<dbReference type="EC" id="3.1.-.-" evidence="6"/>
<name>A0ABU0BFX0_9HYPH</name>
<gene>
    <name evidence="7" type="ORF">J2S75_003787</name>
</gene>
<sequence length="139" mass="16185">MADTISAERRSWNMSRIRGRDTAPEKRLRSLLHRAGFRFRLYSKDLPGKPDIVLPKYRTVVFVHGCFWHRHEGCRSATTPSTRIEFWQAKFDGNVERDNRNKVELEAAGWTVIIVWECDLKADANRIVRQLSTEIRGAS</sequence>
<dbReference type="NCBIfam" id="TIGR00632">
    <property type="entry name" value="vsr"/>
    <property type="match status" value="1"/>
</dbReference>
<keyword evidence="1 6" id="KW-0540">Nuclease</keyword>
<proteinExistence type="inferred from homology"/>
<dbReference type="GO" id="GO:0004519">
    <property type="term" value="F:endonuclease activity"/>
    <property type="evidence" value="ECO:0007669"/>
    <property type="project" value="UniProtKB-KW"/>
</dbReference>
<evidence type="ECO:0000256" key="1">
    <source>
        <dbReference type="ARBA" id="ARBA00022722"/>
    </source>
</evidence>
<evidence type="ECO:0000256" key="5">
    <source>
        <dbReference type="ARBA" id="ARBA00023204"/>
    </source>
</evidence>
<keyword evidence="8" id="KW-1185">Reference proteome</keyword>
<dbReference type="InterPro" id="IPR004603">
    <property type="entry name" value="DNA_mismatch_endonuc_vsr"/>
</dbReference>
<accession>A0ABU0BFX0</accession>
<comment type="caution">
    <text evidence="7">The sequence shown here is derived from an EMBL/GenBank/DDBJ whole genome shotgun (WGS) entry which is preliminary data.</text>
</comment>
<keyword evidence="2 6" id="KW-0255">Endonuclease</keyword>
<dbReference type="GO" id="GO:0016787">
    <property type="term" value="F:hydrolase activity"/>
    <property type="evidence" value="ECO:0007669"/>
    <property type="project" value="UniProtKB-KW"/>
</dbReference>
<evidence type="ECO:0000256" key="4">
    <source>
        <dbReference type="ARBA" id="ARBA00022801"/>
    </source>
</evidence>
<evidence type="ECO:0000256" key="3">
    <source>
        <dbReference type="ARBA" id="ARBA00022763"/>
    </source>
</evidence>
<keyword evidence="5 6" id="KW-0234">DNA repair</keyword>
<dbReference type="EMBL" id="JAUSUI010000009">
    <property type="protein sequence ID" value="MDQ0304742.1"/>
    <property type="molecule type" value="Genomic_DNA"/>
</dbReference>
<dbReference type="InterPro" id="IPR011335">
    <property type="entry name" value="Restrct_endonuc-II-like"/>
</dbReference>
<evidence type="ECO:0000313" key="7">
    <source>
        <dbReference type="EMBL" id="MDQ0304742.1"/>
    </source>
</evidence>
<dbReference type="SUPFAM" id="SSF52980">
    <property type="entry name" value="Restriction endonuclease-like"/>
    <property type="match status" value="1"/>
</dbReference>
<evidence type="ECO:0000313" key="8">
    <source>
        <dbReference type="Proteomes" id="UP001224682"/>
    </source>
</evidence>
<organism evidence="7 8">
    <name type="scientific">Ancylobacter polymorphus</name>
    <dbReference type="NCBI Taxonomy" id="223390"/>
    <lineage>
        <taxon>Bacteria</taxon>
        <taxon>Pseudomonadati</taxon>
        <taxon>Pseudomonadota</taxon>
        <taxon>Alphaproteobacteria</taxon>
        <taxon>Hyphomicrobiales</taxon>
        <taxon>Xanthobacteraceae</taxon>
        <taxon>Ancylobacter</taxon>
    </lineage>
</organism>
<dbReference type="Proteomes" id="UP001224682">
    <property type="component" value="Unassembled WGS sequence"/>
</dbReference>
<keyword evidence="4 6" id="KW-0378">Hydrolase</keyword>
<protein>
    <recommendedName>
        <fullName evidence="6">Very short patch repair endonuclease</fullName>
        <ecNumber evidence="6">3.1.-.-</ecNumber>
    </recommendedName>
</protein>
<comment type="similarity">
    <text evidence="6">Belongs to the vsr family.</text>
</comment>
<dbReference type="Pfam" id="PF03852">
    <property type="entry name" value="Vsr"/>
    <property type="match status" value="1"/>
</dbReference>
<dbReference type="RefSeq" id="WP_307022170.1">
    <property type="nucleotide sequence ID" value="NZ_JAUSUI010000009.1"/>
</dbReference>
<dbReference type="PIRSF" id="PIRSF018267">
    <property type="entry name" value="VSR_endonuc"/>
    <property type="match status" value="1"/>
</dbReference>
<evidence type="ECO:0000256" key="6">
    <source>
        <dbReference type="PIRNR" id="PIRNR018267"/>
    </source>
</evidence>